<accession>A0A2S2FFJ9</accession>
<dbReference type="KEGG" id="adv:DJ533_14475"/>
<feature type="region of interest" description="Disordered" evidence="2">
    <location>
        <begin position="618"/>
        <end position="678"/>
    </location>
</feature>
<dbReference type="STRING" id="1871111.GCA_001704615_00845"/>
<feature type="domain" description="Bacterial Ig-like" evidence="3">
    <location>
        <begin position="274"/>
        <end position="352"/>
    </location>
</feature>
<dbReference type="RefSeq" id="WP_065994729.1">
    <property type="nucleotide sequence ID" value="NZ_CP029397.2"/>
</dbReference>
<dbReference type="Pfam" id="PF19078">
    <property type="entry name" value="Big_12"/>
    <property type="match status" value="1"/>
</dbReference>
<feature type="domain" description="Bacterial Ig-like" evidence="4">
    <location>
        <begin position="741"/>
        <end position="828"/>
    </location>
</feature>
<organism evidence="6 7">
    <name type="scientific">Acinetobacter defluvii</name>
    <dbReference type="NCBI Taxonomy" id="1871111"/>
    <lineage>
        <taxon>Bacteria</taxon>
        <taxon>Pseudomonadati</taxon>
        <taxon>Pseudomonadota</taxon>
        <taxon>Gammaproteobacteria</taxon>
        <taxon>Moraxellales</taxon>
        <taxon>Moraxellaceae</taxon>
        <taxon>Acinetobacter</taxon>
    </lineage>
</organism>
<feature type="domain" description="Biofilm-associated protein BapA-like prefix-like" evidence="5">
    <location>
        <begin position="1"/>
        <end position="109"/>
    </location>
</feature>
<evidence type="ECO:0000256" key="2">
    <source>
        <dbReference type="SAM" id="MobiDB-lite"/>
    </source>
</evidence>
<dbReference type="InterPro" id="IPR014755">
    <property type="entry name" value="Cu-Rt/internalin_Ig-like"/>
</dbReference>
<dbReference type="NCBIfam" id="NF033677">
    <property type="entry name" value="biofilm_BapA_N"/>
    <property type="match status" value="1"/>
</dbReference>
<keyword evidence="7" id="KW-1185">Reference proteome</keyword>
<dbReference type="EMBL" id="CP029397">
    <property type="protein sequence ID" value="AWL29688.1"/>
    <property type="molecule type" value="Genomic_DNA"/>
</dbReference>
<evidence type="ECO:0000259" key="3">
    <source>
        <dbReference type="Pfam" id="PF19077"/>
    </source>
</evidence>
<dbReference type="Proteomes" id="UP000245977">
    <property type="component" value="Chromosome"/>
</dbReference>
<evidence type="ECO:0000313" key="6">
    <source>
        <dbReference type="EMBL" id="AWL29688.1"/>
    </source>
</evidence>
<dbReference type="Pfam" id="PF16184">
    <property type="entry name" value="Cadherin_3"/>
    <property type="match status" value="1"/>
</dbReference>
<gene>
    <name evidence="6" type="ORF">DJ533_14475</name>
</gene>
<proteinExistence type="predicted"/>
<sequence length="1695" mass="180954">MQKITLIDKSSLEKVNISSNIIKLNKVMIIQPNIKKEEILEIIQDGNHLIIRLKNGETITIENYFVKAADGATSDLVFDGTVCAFEQLFWQDGVASFKEITGLEELLPIITGTSTGGVGPLPWVVGGLVTGGIIAATDDDKSDSEPKNEPTFVLKAPKVEILDDQNNDGFLSNIEIGNKDQVGVIVSIPIGAKAGDTITVTDQSGKKYTHVLVREDLNSGKVTIKVDRPTEGNELKVTATITNQEGESESSPEDSAVIKTTLPTLTVEVPEKSNDATPTITGKTDVPAGSKIELTITDKNGNTQTVTTEVKDDGTYTVDVPDALPEGEFTVTGKVTDSIGNSTTATDQGTIDITFPKVKIDITPEGDISVTFDPDVDPSTITPNDFKITDKDGNSIEITLTPSEDGLTWTGKVPEETEGKVTVTVPAGSYEDTSGNPGQPSTGENHVNMLPPTVKVEITPEGEITVTFDPDVDPTTIDPKDIVITDKDGNPIEITLTPSEDGLTWTGKVPEDVEGKVTVTVPAGSYEDTSGNPGQPSTGENQVNMLPPTVKVEITPEGDITVSFDPDVDPTTIDPKDIVITDKDGNPIEITLTPSADGLTWTGKVPENVEGEVNVEIPPTYKDESGNVGEPGKGTGTVDTVPPGVNIDITPDGKITVTFDPDVDPESITPDDFKVTDKEGNPIEVEFTPDEDGLTWTGKVPPNVDTDITVEVPPTDEESNPTYTDEVGNPGTGGDKTAPVDTLPPKVTVEISEDRTSVTFIFNEPIQGFDASDIVVTGGMLKPDTLVKNADGTWTAQLQNTEKGNTVEVMVKDQSYTDLTNNAGAAGADRDITIKITSVTQIAGSNDKLITGMTGANQEVTVILPNGDEITGIRSDENGYWELTTAIVEGKQDKIQATTLNQDEKPIEDIISLPFVSIDLVSGDDVINEAEYSDLENTVTITGKVSNPDVTMTVTIAGKTYSGSQVTVNADGTWSVNVPKADVAKDFDITAQATSNKSGVTSDEALRDVMVDIEPPKVTVEIDATGKITLKYDSDVDPNSIDLSKVTVKDTSGNVITVNWNMSDSSALNFDAMIDMPVDDIITVTVPEGSYQDLVGNLGLEGLDAEDVDNAPPDIEKTLITTEEDTSVVITWAQLGITDNSTDLNKLAVSFTTLPTNGTLYLNGQAVTDINMLADLTKSDIDAGQLSFKPSLNEASTSSDSVYTTLDFEVHDGVNTSTGSVDVIVNAVADKPNLSIDILDWAPTAVNLNIKTWNGLQKVTIDGKTYDLLQGGGNGMPADTLKTVFEYLTSDRNTTHQPATSGGTTSLTNGDVATYKGVAITGYVYLEKGHTYNYKGVADDSGMLIIGNEDPVFVSWGGLSTSVDRSFTATESGFYTFDFYMHNQAGIGNYDFQLVDQSHGDTISYYPDLDTALSGLNDFYQQTNPSVEWKVSDLIQGSVTDKDENGFHRPYFNLSGEVGQDISLGLLSTSLNDRDSSESLTLNFSGLIESMMIYALASDGSRTLLGTADANGQLSFLVNGGALDGASLVAVAPADFVVTDSSLALKVKVEAVATEQSNGSTASSELVFDMTLYPPSNVAFKAMAFTENTAVEQDPDLIFNVLSDDHLDGNTLTTVNDFASTDQIDVSKLLDDHLRLENTNAYLTVSYDAEHNQALIAIDHDDKAAQFQSAELLLANHPTTDLTLEELLQNNQIII</sequence>
<reference evidence="6" key="1">
    <citation type="submission" date="2019-08" db="EMBL/GenBank/DDBJ databases">
        <title>The complete genome of Acinetobacter defluvii strain WCHAD010030.</title>
        <authorList>
            <person name="Hu Y."/>
            <person name="Qin J."/>
            <person name="Feng Y."/>
            <person name="Zong Z."/>
        </authorList>
    </citation>
    <scope>NUCLEOTIDE SEQUENCE</scope>
    <source>
        <strain evidence="6">WCHA30</strain>
    </source>
</reference>
<feature type="compositionally biased region" description="Polar residues" evidence="2">
    <location>
        <begin position="527"/>
        <end position="544"/>
    </location>
</feature>
<dbReference type="InterPro" id="IPR044016">
    <property type="entry name" value="Big_13"/>
</dbReference>
<feature type="region of interest" description="Disordered" evidence="2">
    <location>
        <begin position="686"/>
        <end position="705"/>
    </location>
</feature>
<feature type="region of interest" description="Disordered" evidence="2">
    <location>
        <begin position="711"/>
        <end position="742"/>
    </location>
</feature>
<evidence type="ECO:0000313" key="7">
    <source>
        <dbReference type="Proteomes" id="UP000245977"/>
    </source>
</evidence>
<dbReference type="Gene3D" id="2.60.40.1220">
    <property type="match status" value="2"/>
</dbReference>
<protein>
    <submittedName>
        <fullName evidence="6">BapA prefix-like domain-containing protein</fullName>
    </submittedName>
</protein>
<dbReference type="InterPro" id="IPR048051">
    <property type="entry name" value="BapA-like_prefix-like"/>
</dbReference>
<dbReference type="InterPro" id="IPR013783">
    <property type="entry name" value="Ig-like_fold"/>
</dbReference>
<dbReference type="Pfam" id="PF22783">
    <property type="entry name" value="BapA_N"/>
    <property type="match status" value="1"/>
</dbReference>
<evidence type="ECO:0000259" key="4">
    <source>
        <dbReference type="Pfam" id="PF19078"/>
    </source>
</evidence>
<feature type="region of interest" description="Disordered" evidence="2">
    <location>
        <begin position="523"/>
        <end position="544"/>
    </location>
</feature>
<dbReference type="OrthoDB" id="9813456at2"/>
<dbReference type="InterPro" id="IPR044048">
    <property type="entry name" value="Big_12"/>
</dbReference>
<evidence type="ECO:0000256" key="1">
    <source>
        <dbReference type="ARBA" id="ARBA00022729"/>
    </source>
</evidence>
<feature type="region of interest" description="Disordered" evidence="2">
    <location>
        <begin position="426"/>
        <end position="448"/>
    </location>
</feature>
<dbReference type="Gene3D" id="2.60.40.10">
    <property type="entry name" value="Immunoglobulins"/>
    <property type="match status" value="2"/>
</dbReference>
<dbReference type="Pfam" id="PF19077">
    <property type="entry name" value="Big_13"/>
    <property type="match status" value="1"/>
</dbReference>
<name>A0A2S2FFJ9_9GAMM</name>
<evidence type="ECO:0000259" key="5">
    <source>
        <dbReference type="Pfam" id="PF22783"/>
    </source>
</evidence>
<keyword evidence="1" id="KW-0732">Signal</keyword>
<dbReference type="NCBIfam" id="NF033510">
    <property type="entry name" value="Ca_tandemer"/>
    <property type="match status" value="2"/>
</dbReference>
<feature type="compositionally biased region" description="Polar residues" evidence="2">
    <location>
        <begin position="431"/>
        <end position="445"/>
    </location>
</feature>